<dbReference type="EMBL" id="AYEU01000004">
    <property type="protein sequence ID" value="ESK52038.1"/>
    <property type="molecule type" value="Genomic_DNA"/>
</dbReference>
<sequence length="111" mass="12049">MFSAYMILAFAIIAEVLGTTFLVKSEGFSKLLPSLLVVIFYTASFYALSQVTKTLNIGVVYAIWSGVGIVFTAMIGYYVFKQALDTPAFIGIGFIIAGVFIINLFSKTVGH</sequence>
<name>V2UC25_9GAMM</name>
<feature type="transmembrane region" description="Helical" evidence="9">
    <location>
        <begin position="86"/>
        <end position="105"/>
    </location>
</feature>
<keyword evidence="4 8" id="KW-0812">Transmembrane</keyword>
<evidence type="ECO:0008006" key="12">
    <source>
        <dbReference type="Google" id="ProtNLM"/>
    </source>
</evidence>
<evidence type="ECO:0000256" key="7">
    <source>
        <dbReference type="ARBA" id="ARBA00038032"/>
    </source>
</evidence>
<proteinExistence type="inferred from homology"/>
<keyword evidence="3" id="KW-1003">Cell membrane</keyword>
<dbReference type="Gene3D" id="1.10.3730.20">
    <property type="match status" value="1"/>
</dbReference>
<dbReference type="Proteomes" id="UP000018418">
    <property type="component" value="Unassembled WGS sequence"/>
</dbReference>
<evidence type="ECO:0000256" key="1">
    <source>
        <dbReference type="ARBA" id="ARBA00004651"/>
    </source>
</evidence>
<dbReference type="AlphaFoldDB" id="V2UC25"/>
<comment type="subcellular location">
    <subcellularLocation>
        <location evidence="1 8">Cell membrane</location>
        <topology evidence="1 8">Multi-pass membrane protein</topology>
    </subcellularLocation>
</comment>
<dbReference type="PANTHER" id="PTHR30561">
    <property type="entry name" value="SMR FAMILY PROTON-DEPENDENT DRUG EFFLUX TRANSPORTER SUGE"/>
    <property type="match status" value="1"/>
</dbReference>
<dbReference type="OrthoDB" id="9808638at2"/>
<feature type="transmembrane region" description="Helical" evidence="9">
    <location>
        <begin position="60"/>
        <end position="80"/>
    </location>
</feature>
<dbReference type="GO" id="GO:0005886">
    <property type="term" value="C:plasma membrane"/>
    <property type="evidence" value="ECO:0007669"/>
    <property type="project" value="UniProtKB-SubCell"/>
</dbReference>
<evidence type="ECO:0000256" key="4">
    <source>
        <dbReference type="ARBA" id="ARBA00022692"/>
    </source>
</evidence>
<dbReference type="PANTHER" id="PTHR30561:SF1">
    <property type="entry name" value="MULTIDRUG TRANSPORTER EMRE"/>
    <property type="match status" value="1"/>
</dbReference>
<dbReference type="FunFam" id="1.10.3730.20:FF:000001">
    <property type="entry name" value="Quaternary ammonium compound resistance transporter SugE"/>
    <property type="match status" value="1"/>
</dbReference>
<dbReference type="GO" id="GO:0031460">
    <property type="term" value="P:glycine betaine transport"/>
    <property type="evidence" value="ECO:0007669"/>
    <property type="project" value="TreeGrafter"/>
</dbReference>
<evidence type="ECO:0000256" key="6">
    <source>
        <dbReference type="ARBA" id="ARBA00023136"/>
    </source>
</evidence>
<reference evidence="10 11" key="1">
    <citation type="submission" date="2013-10" db="EMBL/GenBank/DDBJ databases">
        <title>The Genome Sequence of Acinetobacter brisouii CIP 110357.</title>
        <authorList>
            <consortium name="The Broad Institute Genomics Platform"/>
            <consortium name="The Broad Institute Genome Sequencing Center for Infectious Disease"/>
            <person name="Cerqueira G."/>
            <person name="Feldgarden M."/>
            <person name="Courvalin P."/>
            <person name="Grillot-Courvalin C."/>
            <person name="Clermont D."/>
            <person name="Rocha E."/>
            <person name="Yoon E.-J."/>
            <person name="Nemec A."/>
            <person name="Young S.K."/>
            <person name="Zeng Q."/>
            <person name="Gargeya S."/>
            <person name="Fitzgerald M."/>
            <person name="Abouelleil A."/>
            <person name="Alvarado L."/>
            <person name="Berlin A.M."/>
            <person name="Chapman S.B."/>
            <person name="Gainer-Dewar J."/>
            <person name="Goldberg J."/>
            <person name="Gnerre S."/>
            <person name="Griggs A."/>
            <person name="Gujja S."/>
            <person name="Hansen M."/>
            <person name="Howarth C."/>
            <person name="Imamovic A."/>
            <person name="Ireland A."/>
            <person name="Larimer J."/>
            <person name="McCowan C."/>
            <person name="Murphy C."/>
            <person name="Pearson M."/>
            <person name="Poon T.W."/>
            <person name="Priest M."/>
            <person name="Roberts A."/>
            <person name="Saif S."/>
            <person name="Shea T."/>
            <person name="Sykes S."/>
            <person name="Wortman J."/>
            <person name="Nusbaum C."/>
            <person name="Birren B."/>
        </authorList>
    </citation>
    <scope>NUCLEOTIDE SEQUENCE [LARGE SCALE GENOMIC DNA]</scope>
    <source>
        <strain evidence="10 11">CIP 110357</strain>
    </source>
</reference>
<feature type="transmembrane region" description="Helical" evidence="9">
    <location>
        <begin position="28"/>
        <end position="48"/>
    </location>
</feature>
<dbReference type="RefSeq" id="WP_004901349.1">
    <property type="nucleotide sequence ID" value="NZ_BBTI01000012.1"/>
</dbReference>
<dbReference type="GO" id="GO:0015220">
    <property type="term" value="F:choline transmembrane transporter activity"/>
    <property type="evidence" value="ECO:0007669"/>
    <property type="project" value="TreeGrafter"/>
</dbReference>
<evidence type="ECO:0000313" key="10">
    <source>
        <dbReference type="EMBL" id="ESK52038.1"/>
    </source>
</evidence>
<keyword evidence="2" id="KW-0813">Transport</keyword>
<comment type="similarity">
    <text evidence="7 8">Belongs to the drug/metabolite transporter (DMT) superfamily. Small multidrug resistance (SMR) (TC 2.A.7.1) family.</text>
</comment>
<dbReference type="HOGENOM" id="CLU_133067_0_2_6"/>
<dbReference type="Pfam" id="PF00893">
    <property type="entry name" value="Multi_Drug_Res"/>
    <property type="match status" value="1"/>
</dbReference>
<dbReference type="GO" id="GO:0015297">
    <property type="term" value="F:antiporter activity"/>
    <property type="evidence" value="ECO:0007669"/>
    <property type="project" value="TreeGrafter"/>
</dbReference>
<dbReference type="GO" id="GO:0015199">
    <property type="term" value="F:amino-acid betaine transmembrane transporter activity"/>
    <property type="evidence" value="ECO:0007669"/>
    <property type="project" value="TreeGrafter"/>
</dbReference>
<dbReference type="GO" id="GO:1990961">
    <property type="term" value="P:xenobiotic detoxification by transmembrane export across the plasma membrane"/>
    <property type="evidence" value="ECO:0007669"/>
    <property type="project" value="UniProtKB-ARBA"/>
</dbReference>
<keyword evidence="11" id="KW-1185">Reference proteome</keyword>
<evidence type="ECO:0000313" key="11">
    <source>
        <dbReference type="Proteomes" id="UP000018418"/>
    </source>
</evidence>
<evidence type="ECO:0000256" key="3">
    <source>
        <dbReference type="ARBA" id="ARBA00022475"/>
    </source>
</evidence>
<evidence type="ECO:0000256" key="8">
    <source>
        <dbReference type="RuleBase" id="RU003942"/>
    </source>
</evidence>
<evidence type="ECO:0000256" key="5">
    <source>
        <dbReference type="ARBA" id="ARBA00022989"/>
    </source>
</evidence>
<accession>V2UC25</accession>
<dbReference type="InterPro" id="IPR037185">
    <property type="entry name" value="EmrE-like"/>
</dbReference>
<evidence type="ECO:0000256" key="2">
    <source>
        <dbReference type="ARBA" id="ARBA00022448"/>
    </source>
</evidence>
<dbReference type="PATRIC" id="fig|1341683.3.peg.1123"/>
<dbReference type="InterPro" id="IPR045324">
    <property type="entry name" value="Small_multidrug_res"/>
</dbReference>
<dbReference type="SUPFAM" id="SSF103481">
    <property type="entry name" value="Multidrug resistance efflux transporter EmrE"/>
    <property type="match status" value="1"/>
</dbReference>
<evidence type="ECO:0000256" key="9">
    <source>
        <dbReference type="SAM" id="Phobius"/>
    </source>
</evidence>
<dbReference type="InterPro" id="IPR000390">
    <property type="entry name" value="Small_drug/metabolite_transptr"/>
</dbReference>
<gene>
    <name evidence="10" type="ORF">P255_01134</name>
</gene>
<keyword evidence="6 9" id="KW-0472">Membrane</keyword>
<comment type="caution">
    <text evidence="10">The sequence shown here is derived from an EMBL/GenBank/DDBJ whole genome shotgun (WGS) entry which is preliminary data.</text>
</comment>
<protein>
    <recommendedName>
        <fullName evidence="12">Quaternary ammonium compound-resistance protein qacE</fullName>
    </recommendedName>
</protein>
<organism evidence="10 11">
    <name type="scientific">Acinetobacter brisouii CIP 110357</name>
    <dbReference type="NCBI Taxonomy" id="1341683"/>
    <lineage>
        <taxon>Bacteria</taxon>
        <taxon>Pseudomonadati</taxon>
        <taxon>Pseudomonadota</taxon>
        <taxon>Gammaproteobacteria</taxon>
        <taxon>Moraxellales</taxon>
        <taxon>Moraxellaceae</taxon>
        <taxon>Acinetobacter</taxon>
    </lineage>
</organism>
<keyword evidence="5 9" id="KW-1133">Transmembrane helix</keyword>